<keyword evidence="5" id="KW-0539">Nucleus</keyword>
<dbReference type="Proteomes" id="UP001150925">
    <property type="component" value="Unassembled WGS sequence"/>
</dbReference>
<accession>A0A9W8E4Z1</accession>
<sequence length="844" mass="93433">MKFDPSRAASSALVPLPTPVSHPATTPFSDPTAASPRRVLPPICTKSPVYKGDSAHQYPDQPSSLPYVPPPGHSNHSHLSTAYLGHTGGDKTYTSSTAMSSSALPTSRGTHLPKAASPATDTHRKSFSGSSLANRSTVLPSMCYDGGTASHLHVETGRYTGDTSRNEVGGGGGGPFSAAPTVLPPLDLATPHSPLRHPMVSSQKRRAPSLITLTMAEDKLKSPHSVTRNNTLQDSRTTGWYSVTPTSARDPTFSSFSPTTEELFAVRYFSTHLYPLHPVIHLPTIWQQINAGQLYRPLLDSICCLVFYTIRGQSNHPYSAKRKDLVDVYAERLSEFMSKLCAHPSVSCMQTLYLFGVFEYGRGELALGRTLLSMAVQTGRALQVIRRSHEHKGKEIRPTSAMKNPLEGGVNKRLPMPSGPLTTPYEEHIQTECLRRTWWQLAFMDGVESLLFRQLPRLTKDENWRVALPCDPRSWTQNIHNAPHETDQVVQALVSDHDYEHSLDHYLLKLGTIMTHIARFKAILDQGELCEGAVMMHPEYQAINALLLGWEANLERVWAGQKGSNEEDHHRYHSLVTFISRLYYYSAGIIFHRMVCEYLTCPVPRPLPPLTAIDSQSVPSITMDWYTIQVVPQSLKPAANVAWSHCLELAARMAECLHQHQSKVSPEENHPLLGFAVWQSIAVLIQQRARATHPKELTALGQDIAVHYNFLHLYSQVWYDDLYEQVRRWDRQIDTESLSSDYHHTTTTYPQDTAIRSSPEIHRASSSASYCLIPTTSTHSMAQKSPRGPQPESQSVSYAQNTSLAHTSTSVSSYSLSPRAADSTTTGIGTVNTGPVTLATSGAP</sequence>
<evidence type="ECO:0000313" key="8">
    <source>
        <dbReference type="EMBL" id="KAJ1957090.1"/>
    </source>
</evidence>
<feature type="region of interest" description="Disordered" evidence="6">
    <location>
        <begin position="393"/>
        <end position="417"/>
    </location>
</feature>
<dbReference type="AlphaFoldDB" id="A0A9W8E4Z1"/>
<dbReference type="Pfam" id="PF04082">
    <property type="entry name" value="Fungal_trans"/>
    <property type="match status" value="1"/>
</dbReference>
<evidence type="ECO:0000259" key="7">
    <source>
        <dbReference type="Pfam" id="PF04082"/>
    </source>
</evidence>
<dbReference type="OrthoDB" id="39175at2759"/>
<keyword evidence="4" id="KW-0804">Transcription</keyword>
<evidence type="ECO:0000256" key="5">
    <source>
        <dbReference type="ARBA" id="ARBA00023242"/>
    </source>
</evidence>
<protein>
    <recommendedName>
        <fullName evidence="7">Xylanolytic transcriptional activator regulatory domain-containing protein</fullName>
    </recommendedName>
</protein>
<dbReference type="GO" id="GO:0006351">
    <property type="term" value="P:DNA-templated transcription"/>
    <property type="evidence" value="ECO:0007669"/>
    <property type="project" value="InterPro"/>
</dbReference>
<dbReference type="InterPro" id="IPR007219">
    <property type="entry name" value="XnlR_reg_dom"/>
</dbReference>
<proteinExistence type="predicted"/>
<evidence type="ECO:0000256" key="3">
    <source>
        <dbReference type="ARBA" id="ARBA00023015"/>
    </source>
</evidence>
<keyword evidence="3" id="KW-0805">Transcription regulation</keyword>
<evidence type="ECO:0000256" key="6">
    <source>
        <dbReference type="SAM" id="MobiDB-lite"/>
    </source>
</evidence>
<feature type="region of interest" description="Disordered" evidence="6">
    <location>
        <begin position="778"/>
        <end position="844"/>
    </location>
</feature>
<evidence type="ECO:0000256" key="4">
    <source>
        <dbReference type="ARBA" id="ARBA00023163"/>
    </source>
</evidence>
<dbReference type="PANTHER" id="PTHR47338:SF5">
    <property type="entry name" value="ZN(II)2CYS6 TRANSCRIPTION FACTOR (EUROFUNG)"/>
    <property type="match status" value="1"/>
</dbReference>
<dbReference type="GO" id="GO:0000981">
    <property type="term" value="F:DNA-binding transcription factor activity, RNA polymerase II-specific"/>
    <property type="evidence" value="ECO:0007669"/>
    <property type="project" value="InterPro"/>
</dbReference>
<feature type="compositionally biased region" description="Polar residues" evidence="6">
    <location>
        <begin position="822"/>
        <end position="844"/>
    </location>
</feature>
<comment type="subcellular location">
    <subcellularLocation>
        <location evidence="1">Nucleus</location>
    </subcellularLocation>
</comment>
<evidence type="ECO:0000256" key="2">
    <source>
        <dbReference type="ARBA" id="ARBA00022723"/>
    </source>
</evidence>
<dbReference type="GO" id="GO:0008270">
    <property type="term" value="F:zinc ion binding"/>
    <property type="evidence" value="ECO:0007669"/>
    <property type="project" value="InterPro"/>
</dbReference>
<dbReference type="PANTHER" id="PTHR47338">
    <property type="entry name" value="ZN(II)2CYS6 TRANSCRIPTION FACTOR (EUROFUNG)-RELATED"/>
    <property type="match status" value="1"/>
</dbReference>
<feature type="domain" description="Xylanolytic transcriptional activator regulatory" evidence="7">
    <location>
        <begin position="268"/>
        <end position="519"/>
    </location>
</feature>
<feature type="compositionally biased region" description="Polar residues" evidence="6">
    <location>
        <begin position="791"/>
        <end position="801"/>
    </location>
</feature>
<evidence type="ECO:0000313" key="9">
    <source>
        <dbReference type="Proteomes" id="UP001150925"/>
    </source>
</evidence>
<dbReference type="InterPro" id="IPR050815">
    <property type="entry name" value="TF_fung"/>
</dbReference>
<dbReference type="CDD" id="cd12148">
    <property type="entry name" value="fungal_TF_MHR"/>
    <property type="match status" value="1"/>
</dbReference>
<reference evidence="8" key="1">
    <citation type="submission" date="2022-07" db="EMBL/GenBank/DDBJ databases">
        <title>Phylogenomic reconstructions and comparative analyses of Kickxellomycotina fungi.</title>
        <authorList>
            <person name="Reynolds N.K."/>
            <person name="Stajich J.E."/>
            <person name="Barry K."/>
            <person name="Grigoriev I.V."/>
            <person name="Crous P."/>
            <person name="Smith M.E."/>
        </authorList>
    </citation>
    <scope>NUCLEOTIDE SEQUENCE</scope>
    <source>
        <strain evidence="8">RSA 1196</strain>
    </source>
</reference>
<comment type="caution">
    <text evidence="8">The sequence shown here is derived from an EMBL/GenBank/DDBJ whole genome shotgun (WGS) entry which is preliminary data.</text>
</comment>
<keyword evidence="2" id="KW-0479">Metal-binding</keyword>
<feature type="region of interest" description="Disordered" evidence="6">
    <location>
        <begin position="1"/>
        <end position="132"/>
    </location>
</feature>
<organism evidence="8 9">
    <name type="scientific">Dispira parvispora</name>
    <dbReference type="NCBI Taxonomy" id="1520584"/>
    <lineage>
        <taxon>Eukaryota</taxon>
        <taxon>Fungi</taxon>
        <taxon>Fungi incertae sedis</taxon>
        <taxon>Zoopagomycota</taxon>
        <taxon>Kickxellomycotina</taxon>
        <taxon>Dimargaritomycetes</taxon>
        <taxon>Dimargaritales</taxon>
        <taxon>Dimargaritaceae</taxon>
        <taxon>Dispira</taxon>
    </lineage>
</organism>
<dbReference type="EMBL" id="JANBPY010002006">
    <property type="protein sequence ID" value="KAJ1957090.1"/>
    <property type="molecule type" value="Genomic_DNA"/>
</dbReference>
<dbReference type="GO" id="GO:0003677">
    <property type="term" value="F:DNA binding"/>
    <property type="evidence" value="ECO:0007669"/>
    <property type="project" value="InterPro"/>
</dbReference>
<feature type="compositionally biased region" description="Low complexity" evidence="6">
    <location>
        <begin position="92"/>
        <end position="107"/>
    </location>
</feature>
<name>A0A9W8E4Z1_9FUNG</name>
<evidence type="ECO:0000256" key="1">
    <source>
        <dbReference type="ARBA" id="ARBA00004123"/>
    </source>
</evidence>
<dbReference type="GO" id="GO:0005634">
    <property type="term" value="C:nucleus"/>
    <property type="evidence" value="ECO:0007669"/>
    <property type="project" value="UniProtKB-SubCell"/>
</dbReference>
<keyword evidence="9" id="KW-1185">Reference proteome</keyword>
<gene>
    <name evidence="8" type="ORF">IWQ62_005166</name>
</gene>
<feature type="compositionally biased region" description="Low complexity" evidence="6">
    <location>
        <begin position="802"/>
        <end position="817"/>
    </location>
</feature>